<keyword evidence="6" id="KW-0811">Translocation</keyword>
<comment type="subcellular location">
    <subcellularLocation>
        <location evidence="1">Membrane</location>
        <topology evidence="1">Single-pass membrane protein</topology>
    </subcellularLocation>
</comment>
<evidence type="ECO:0000256" key="7">
    <source>
        <dbReference type="ARBA" id="ARBA00023136"/>
    </source>
</evidence>
<dbReference type="Gene3D" id="1.20.5.3310">
    <property type="match status" value="1"/>
</dbReference>
<dbReference type="Pfam" id="PF02416">
    <property type="entry name" value="TatA_B_E"/>
    <property type="match status" value="1"/>
</dbReference>
<dbReference type="InterPro" id="IPR003369">
    <property type="entry name" value="TatA/B/E"/>
</dbReference>
<evidence type="ECO:0000256" key="6">
    <source>
        <dbReference type="ARBA" id="ARBA00023010"/>
    </source>
</evidence>
<keyword evidence="3" id="KW-0812">Transmembrane</keyword>
<evidence type="ECO:0000256" key="2">
    <source>
        <dbReference type="ARBA" id="ARBA00022448"/>
    </source>
</evidence>
<dbReference type="GO" id="GO:0016020">
    <property type="term" value="C:membrane"/>
    <property type="evidence" value="ECO:0007669"/>
    <property type="project" value="UniProtKB-ARBA"/>
</dbReference>
<organism evidence="8 9">
    <name type="scientific">Anaplasma phagocytophilum</name>
    <name type="common">Ehrlichia phagocytophila</name>
    <dbReference type="NCBI Taxonomy" id="948"/>
    <lineage>
        <taxon>Bacteria</taxon>
        <taxon>Pseudomonadati</taxon>
        <taxon>Pseudomonadota</taxon>
        <taxon>Alphaproteobacteria</taxon>
        <taxon>Rickettsiales</taxon>
        <taxon>Anaplasmataceae</taxon>
        <taxon>Anaplasma</taxon>
        <taxon>phagocytophilum group</taxon>
    </lineage>
</organism>
<dbReference type="GO" id="GO:0015031">
    <property type="term" value="P:protein transport"/>
    <property type="evidence" value="ECO:0007669"/>
    <property type="project" value="UniProtKB-KW"/>
</dbReference>
<reference evidence="8 9" key="1">
    <citation type="submission" date="2014-09" db="EMBL/GenBank/DDBJ databases">
        <authorList>
            <person name="Loux Valentin"/>
            <person name="Dugat Thibaut"/>
        </authorList>
    </citation>
    <scope>NUCLEOTIDE SEQUENCE [LARGE SCALE GENOMIC DNA]</scope>
    <source>
        <strain evidence="8 9">BOV-10_179</strain>
    </source>
</reference>
<evidence type="ECO:0000256" key="4">
    <source>
        <dbReference type="ARBA" id="ARBA00022927"/>
    </source>
</evidence>
<evidence type="ECO:0000256" key="5">
    <source>
        <dbReference type="ARBA" id="ARBA00022989"/>
    </source>
</evidence>
<dbReference type="AlphaFoldDB" id="A0A098EED7"/>
<gene>
    <name evidence="8" type="primary">tatB</name>
    <name evidence="8" type="ORF">ANAPHAGO_00687</name>
</gene>
<dbReference type="EMBL" id="CCXQ01000051">
    <property type="protein sequence ID" value="CEG20658.1"/>
    <property type="molecule type" value="Genomic_DNA"/>
</dbReference>
<keyword evidence="5" id="KW-1133">Transmembrane helix</keyword>
<evidence type="ECO:0000313" key="8">
    <source>
        <dbReference type="EMBL" id="CEG20658.1"/>
    </source>
</evidence>
<evidence type="ECO:0000256" key="3">
    <source>
        <dbReference type="ARBA" id="ARBA00022692"/>
    </source>
</evidence>
<dbReference type="Proteomes" id="UP000055047">
    <property type="component" value="Unassembled WGS sequence"/>
</dbReference>
<sequence length="146" mass="16191">MLNIGISEVLLIVVVGCLVTDPKKLPTLLKSAGAYYRKFEAIKGEILDSLKDVCEEEDPDLVAEDAEVIRGTKQIIGDDGMVYEAFDVDDLVKNRCTDINIRLGDSPEVSYKEGDKRSVDNLPVHEYMLTTVNDIDAASIKENDKK</sequence>
<accession>A0A098EED7</accession>
<keyword evidence="4" id="KW-0653">Protein transport</keyword>
<dbReference type="RefSeq" id="WP_060757698.1">
    <property type="nucleotide sequence ID" value="NZ_CCXQ01000051.1"/>
</dbReference>
<evidence type="ECO:0000313" key="9">
    <source>
        <dbReference type="Proteomes" id="UP000055047"/>
    </source>
</evidence>
<name>A0A098EED7_ANAPH</name>
<dbReference type="PRINTS" id="PR01506">
    <property type="entry name" value="TATBPROTEIN"/>
</dbReference>
<protein>
    <submittedName>
        <fullName evidence="8">Sec-independent protein translocase protein TatB</fullName>
    </submittedName>
</protein>
<keyword evidence="2" id="KW-0813">Transport</keyword>
<proteinExistence type="predicted"/>
<evidence type="ECO:0000256" key="1">
    <source>
        <dbReference type="ARBA" id="ARBA00004167"/>
    </source>
</evidence>
<keyword evidence="7" id="KW-0472">Membrane</keyword>